<dbReference type="GO" id="GO:0005789">
    <property type="term" value="C:endoplasmic reticulum membrane"/>
    <property type="evidence" value="ECO:0007669"/>
    <property type="project" value="UniProtKB-SubCell"/>
</dbReference>
<reference evidence="10" key="1">
    <citation type="submission" date="2020-04" db="EMBL/GenBank/DDBJ databases">
        <authorList>
            <person name="Alioto T."/>
            <person name="Alioto T."/>
            <person name="Gomez Garrido J."/>
        </authorList>
    </citation>
    <scope>NUCLEOTIDE SEQUENCE</scope>
    <source>
        <strain evidence="10">A484AB</strain>
    </source>
</reference>
<dbReference type="InterPro" id="IPR006900">
    <property type="entry name" value="Sec23/24_helical_dom"/>
</dbReference>
<dbReference type="Pfam" id="PF04815">
    <property type="entry name" value="Sec23_helical"/>
    <property type="match status" value="1"/>
</dbReference>
<accession>A0A6S7JX44</accession>
<dbReference type="FunFam" id="1.20.120.730:FF:000005">
    <property type="entry name" value="Protein transport protein SEC23"/>
    <property type="match status" value="1"/>
</dbReference>
<evidence type="ECO:0000256" key="2">
    <source>
        <dbReference type="ARBA" id="ARBA00022723"/>
    </source>
</evidence>
<protein>
    <recommendedName>
        <fullName evidence="9">Protein transport protein SEC23</fullName>
    </recommendedName>
</protein>
<dbReference type="GO" id="GO:0046872">
    <property type="term" value="F:metal ion binding"/>
    <property type="evidence" value="ECO:0007669"/>
    <property type="project" value="UniProtKB-KW"/>
</dbReference>
<keyword evidence="7 9" id="KW-0472">Membrane</keyword>
<dbReference type="FunFam" id="2.60.40.1670:FF:000006">
    <property type="entry name" value="Protein transport protein SEC23"/>
    <property type="match status" value="1"/>
</dbReference>
<dbReference type="AlphaFoldDB" id="A0A6S7JX44"/>
<dbReference type="GO" id="GO:0090110">
    <property type="term" value="P:COPII-coated vesicle cargo loading"/>
    <property type="evidence" value="ECO:0007669"/>
    <property type="project" value="TreeGrafter"/>
</dbReference>
<dbReference type="Gene3D" id="2.60.40.1670">
    <property type="entry name" value="beta-sandwich domain of Sec23/24"/>
    <property type="match status" value="1"/>
</dbReference>
<dbReference type="SUPFAM" id="SSF81995">
    <property type="entry name" value="beta-sandwich domain of Sec23/24"/>
    <property type="match status" value="1"/>
</dbReference>
<gene>
    <name evidence="10" type="ORF">PACLA_8A002988</name>
</gene>
<keyword evidence="6 9" id="KW-0653">Protein transport</keyword>
<keyword evidence="2 9" id="KW-0479">Metal-binding</keyword>
<evidence type="ECO:0000256" key="4">
    <source>
        <dbReference type="ARBA" id="ARBA00022833"/>
    </source>
</evidence>
<evidence type="ECO:0000256" key="7">
    <source>
        <dbReference type="ARBA" id="ARBA00023136"/>
    </source>
</evidence>
<dbReference type="SUPFAM" id="SSF81811">
    <property type="entry name" value="Helical domain of Sec23/24"/>
    <property type="match status" value="1"/>
</dbReference>
<dbReference type="Proteomes" id="UP001152795">
    <property type="component" value="Unassembled WGS sequence"/>
</dbReference>
<name>A0A6S7JX44_PARCT</name>
<evidence type="ECO:0000256" key="8">
    <source>
        <dbReference type="ARBA" id="ARBA00023329"/>
    </source>
</evidence>
<organism evidence="10 11">
    <name type="scientific">Paramuricea clavata</name>
    <name type="common">Red gorgonian</name>
    <name type="synonym">Violescent sea-whip</name>
    <dbReference type="NCBI Taxonomy" id="317549"/>
    <lineage>
        <taxon>Eukaryota</taxon>
        <taxon>Metazoa</taxon>
        <taxon>Cnidaria</taxon>
        <taxon>Anthozoa</taxon>
        <taxon>Octocorallia</taxon>
        <taxon>Malacalcyonacea</taxon>
        <taxon>Plexauridae</taxon>
        <taxon>Paramuricea</taxon>
    </lineage>
</organism>
<evidence type="ECO:0000313" key="10">
    <source>
        <dbReference type="EMBL" id="CAB4036337.1"/>
    </source>
</evidence>
<dbReference type="InterPro" id="IPR036175">
    <property type="entry name" value="Sec23/24_helical_dom_sf"/>
</dbReference>
<dbReference type="Pfam" id="PF08033">
    <property type="entry name" value="Sec23_BS"/>
    <property type="match status" value="1"/>
</dbReference>
<dbReference type="InterPro" id="IPR037364">
    <property type="entry name" value="Sec23"/>
</dbReference>
<feature type="non-terminal residue" evidence="10">
    <location>
        <position position="1"/>
    </location>
</feature>
<dbReference type="EMBL" id="CACRXK020021925">
    <property type="protein sequence ID" value="CAB4036337.1"/>
    <property type="molecule type" value="Genomic_DNA"/>
</dbReference>
<proteinExistence type="inferred from homology"/>
<evidence type="ECO:0000256" key="1">
    <source>
        <dbReference type="ARBA" id="ARBA00022448"/>
    </source>
</evidence>
<dbReference type="Gene3D" id="1.20.120.730">
    <property type="entry name" value="Sec23/Sec24 helical domain"/>
    <property type="match status" value="1"/>
</dbReference>
<comment type="function">
    <text evidence="9">Component of the coat protein complex II (COPII) which promotes the formation of transport vesicles from the endoplasmic reticulum (ER). The coat has two main functions, the physical deformation of the endoplasmic reticulum membrane into vesicles and the selection of cargo molecules.</text>
</comment>
<keyword evidence="5 9" id="KW-0931">ER-Golgi transport</keyword>
<evidence type="ECO:0000256" key="5">
    <source>
        <dbReference type="ARBA" id="ARBA00022892"/>
    </source>
</evidence>
<dbReference type="PANTHER" id="PTHR11141">
    <property type="entry name" value="PROTEIN TRANSPORT PROTEIN SEC23"/>
    <property type="match status" value="1"/>
</dbReference>
<dbReference type="PANTHER" id="PTHR11141:SF0">
    <property type="entry name" value="PROTEIN TRANSPORT PROTEIN SEC23"/>
    <property type="match status" value="1"/>
</dbReference>
<evidence type="ECO:0000313" key="11">
    <source>
        <dbReference type="Proteomes" id="UP001152795"/>
    </source>
</evidence>
<sequence>TSKELNVSGCIGPCISVDRKGPNVSETEIGVGGTSAWKLCGFDSATTLAVFLEIVNQHTAPVPQGSRGCIQFITQYQHSSGQRRIRVTTCARNWVDAGNLAHVSLGFDQETSCVMMSRIAVFRAETDEGPDVLRWLDRMLIRLSQKFGEFNKEDPSSFRLAENFSLYPQFMFHLRRSQFLQYFNNSPDETSYYRHVLNREDVMNSLIMIQPILYSYTFHGPPEVCNINAHIPKAHSHSKSEGSI</sequence>
<dbReference type="InterPro" id="IPR012990">
    <property type="entry name" value="Beta-sandwich_Sec23_24"/>
</dbReference>
<keyword evidence="1 9" id="KW-0813">Transport</keyword>
<dbReference type="GO" id="GO:0005096">
    <property type="term" value="F:GTPase activator activity"/>
    <property type="evidence" value="ECO:0007669"/>
    <property type="project" value="TreeGrafter"/>
</dbReference>
<keyword evidence="11" id="KW-1185">Reference proteome</keyword>
<keyword evidence="9" id="KW-0963">Cytoplasm</keyword>
<dbReference type="GO" id="GO:0030127">
    <property type="term" value="C:COPII vesicle coat"/>
    <property type="evidence" value="ECO:0007669"/>
    <property type="project" value="InterPro"/>
</dbReference>
<dbReference type="OrthoDB" id="10256289at2759"/>
<keyword evidence="4 9" id="KW-0862">Zinc</keyword>
<evidence type="ECO:0000256" key="9">
    <source>
        <dbReference type="RuleBase" id="RU365030"/>
    </source>
</evidence>
<evidence type="ECO:0000256" key="6">
    <source>
        <dbReference type="ARBA" id="ARBA00022927"/>
    </source>
</evidence>
<comment type="subcellular location">
    <subcellularLocation>
        <location evidence="9">Cytoplasmic vesicle</location>
        <location evidence="9">COPII-coated vesicle membrane</location>
        <topology evidence="9">Peripheral membrane protein</topology>
        <orientation evidence="9">Cytoplasmic side</orientation>
    </subcellularLocation>
    <subcellularLocation>
        <location evidence="9">Endoplasmic reticulum membrane</location>
        <topology evidence="9">Peripheral membrane protein</topology>
        <orientation evidence="9">Cytoplasmic side</orientation>
    </subcellularLocation>
</comment>
<comment type="similarity">
    <text evidence="9">Belongs to the SEC23/SEC24 family. SEC23 subfamily.</text>
</comment>
<keyword evidence="8 9" id="KW-0968">Cytoplasmic vesicle</keyword>
<keyword evidence="3 9" id="KW-0256">Endoplasmic reticulum</keyword>
<dbReference type="GO" id="GO:0006886">
    <property type="term" value="P:intracellular protein transport"/>
    <property type="evidence" value="ECO:0007669"/>
    <property type="project" value="InterPro"/>
</dbReference>
<dbReference type="GO" id="GO:0070971">
    <property type="term" value="C:endoplasmic reticulum exit site"/>
    <property type="evidence" value="ECO:0007669"/>
    <property type="project" value="TreeGrafter"/>
</dbReference>
<evidence type="ECO:0000256" key="3">
    <source>
        <dbReference type="ARBA" id="ARBA00022824"/>
    </source>
</evidence>
<comment type="caution">
    <text evidence="10">The sequence shown here is derived from an EMBL/GenBank/DDBJ whole genome shotgun (WGS) entry which is preliminary data.</text>
</comment>